<feature type="compositionally biased region" description="Basic and acidic residues" evidence="1">
    <location>
        <begin position="1"/>
        <end position="16"/>
    </location>
</feature>
<sequence>MDEMKGEERKEHRSKEAQLSNDDESYIDSTGEETKPKTGWSKVIVSTTNYDNDDDNLRVSFIPFPHDNEEMNTIKRSDHIELKLQF</sequence>
<accession>A0A4Z1FTY5</accession>
<proteinExistence type="predicted"/>
<keyword evidence="3" id="KW-1185">Reference proteome</keyword>
<dbReference type="Proteomes" id="UP000297910">
    <property type="component" value="Unassembled WGS sequence"/>
</dbReference>
<organism evidence="2 3">
    <name type="scientific">Botrytis paeoniae</name>
    <dbReference type="NCBI Taxonomy" id="278948"/>
    <lineage>
        <taxon>Eukaryota</taxon>
        <taxon>Fungi</taxon>
        <taxon>Dikarya</taxon>
        <taxon>Ascomycota</taxon>
        <taxon>Pezizomycotina</taxon>
        <taxon>Leotiomycetes</taxon>
        <taxon>Helotiales</taxon>
        <taxon>Sclerotiniaceae</taxon>
        <taxon>Botrytis</taxon>
    </lineage>
</organism>
<comment type="caution">
    <text evidence="2">The sequence shown here is derived from an EMBL/GenBank/DDBJ whole genome shotgun (WGS) entry which is preliminary data.</text>
</comment>
<evidence type="ECO:0000256" key="1">
    <source>
        <dbReference type="SAM" id="MobiDB-lite"/>
    </source>
</evidence>
<protein>
    <submittedName>
        <fullName evidence="2">Uncharacterized protein</fullName>
    </submittedName>
</protein>
<gene>
    <name evidence="2" type="ORF">BPAE_0061g00410</name>
</gene>
<evidence type="ECO:0000313" key="3">
    <source>
        <dbReference type="Proteomes" id="UP000297910"/>
    </source>
</evidence>
<evidence type="ECO:0000313" key="2">
    <source>
        <dbReference type="EMBL" id="TGO26369.1"/>
    </source>
</evidence>
<dbReference type="AlphaFoldDB" id="A0A4Z1FTY5"/>
<name>A0A4Z1FTY5_9HELO</name>
<dbReference type="EMBL" id="PQXI01000061">
    <property type="protein sequence ID" value="TGO26369.1"/>
    <property type="molecule type" value="Genomic_DNA"/>
</dbReference>
<reference evidence="2 3" key="1">
    <citation type="submission" date="2017-12" db="EMBL/GenBank/DDBJ databases">
        <title>Comparative genomics of Botrytis spp.</title>
        <authorList>
            <person name="Valero-Jimenez C.A."/>
            <person name="Tapia P."/>
            <person name="Veloso J."/>
            <person name="Silva-Moreno E."/>
            <person name="Staats M."/>
            <person name="Valdes J.H."/>
            <person name="Van Kan J.A.L."/>
        </authorList>
    </citation>
    <scope>NUCLEOTIDE SEQUENCE [LARGE SCALE GENOMIC DNA]</scope>
    <source>
        <strain evidence="2 3">Bp0003</strain>
    </source>
</reference>
<feature type="region of interest" description="Disordered" evidence="1">
    <location>
        <begin position="1"/>
        <end position="39"/>
    </location>
</feature>